<keyword evidence="2" id="KW-0812">Transmembrane</keyword>
<accession>A0A3Q8EX80</accession>
<feature type="transmembrane region" description="Helical" evidence="2">
    <location>
        <begin position="255"/>
        <end position="275"/>
    </location>
</feature>
<dbReference type="GO" id="GO:0016020">
    <property type="term" value="C:membrane"/>
    <property type="evidence" value="ECO:0007669"/>
    <property type="project" value="InterPro"/>
</dbReference>
<dbReference type="GO" id="GO:0015501">
    <property type="term" value="F:glutamate:sodium symporter activity"/>
    <property type="evidence" value="ECO:0007669"/>
    <property type="project" value="UniProtKB-UniRule"/>
</dbReference>
<feature type="transmembrane region" description="Helical" evidence="2">
    <location>
        <begin position="281"/>
        <end position="301"/>
    </location>
</feature>
<dbReference type="GO" id="GO:0015813">
    <property type="term" value="P:L-glutamate transmembrane transport"/>
    <property type="evidence" value="ECO:0007669"/>
    <property type="project" value="UniProtKB-UniRule"/>
</dbReference>
<keyword evidence="2" id="KW-0472">Membrane</keyword>
<dbReference type="RefSeq" id="WP_108674074.1">
    <property type="nucleotide sequence ID" value="NZ_CP025628.1"/>
</dbReference>
<keyword evidence="2" id="KW-1133">Transmembrane helix</keyword>
<feature type="transmembrane region" description="Helical" evidence="2">
    <location>
        <begin position="35"/>
        <end position="56"/>
    </location>
</feature>
<protein>
    <recommendedName>
        <fullName evidence="1">Sodium/glutamate symporter</fullName>
    </recommendedName>
</protein>
<evidence type="ECO:0000313" key="3">
    <source>
        <dbReference type="EMBL" id="AWD32675.1"/>
    </source>
</evidence>
<feature type="transmembrane region" description="Helical" evidence="2">
    <location>
        <begin position="94"/>
        <end position="118"/>
    </location>
</feature>
<evidence type="ECO:0000256" key="2">
    <source>
        <dbReference type="SAM" id="Phobius"/>
    </source>
</evidence>
<reference evidence="3 4" key="1">
    <citation type="journal article" date="2018" name="Parasitology">
        <title>The reduced genome of Candidatus Kinetoplastibacterium sorsogonicusi, the endosymbiont of Kentomonas sorsogonicus (Trypanosomatidae): loss of the haem-synthesis pathway.</title>
        <authorList>
            <person name="Silva F.M."/>
            <person name="Kostygov A.Y."/>
            <person name="Spodareva V.V."/>
            <person name="Butenko A."/>
            <person name="Tossou R."/>
            <person name="Lukes J."/>
            <person name="Yurchenko V."/>
            <person name="Alves J.M.P."/>
        </authorList>
    </citation>
    <scope>NUCLEOTIDE SEQUENCE [LARGE SCALE GENOMIC DNA]</scope>
    <source>
        <strain evidence="3 4">MF-08</strain>
    </source>
</reference>
<dbReference type="OrthoDB" id="4921038at2"/>
<dbReference type="Proteomes" id="UP000266796">
    <property type="component" value="Chromosome"/>
</dbReference>
<name>A0A3Q8EX80_9PROT</name>
<organism evidence="3 4">
    <name type="scientific">Candidatus Kinetoplastidibacterium kentomonadis</name>
    <dbReference type="NCBI Taxonomy" id="1576550"/>
    <lineage>
        <taxon>Bacteria</taxon>
        <taxon>Pseudomonadati</taxon>
        <taxon>Pseudomonadota</taxon>
        <taxon>Betaproteobacteria</taxon>
        <taxon>Candidatus Kinetoplastidibacterium</taxon>
    </lineage>
</organism>
<feature type="transmembrane region" description="Helical" evidence="2">
    <location>
        <begin position="313"/>
        <end position="336"/>
    </location>
</feature>
<proteinExistence type="predicted"/>
<feature type="transmembrane region" description="Helical" evidence="2">
    <location>
        <begin position="124"/>
        <end position="146"/>
    </location>
</feature>
<gene>
    <name evidence="3" type="primary">gltS</name>
    <name evidence="3" type="ORF">CKSOR_00574</name>
</gene>
<feature type="transmembrane region" description="Helical" evidence="2">
    <location>
        <begin position="342"/>
        <end position="362"/>
    </location>
</feature>
<evidence type="ECO:0000256" key="1">
    <source>
        <dbReference type="NCBIfam" id="TIGR00210"/>
    </source>
</evidence>
<dbReference type="InterPro" id="IPR004445">
    <property type="entry name" value="GltS"/>
</dbReference>
<evidence type="ECO:0000313" key="4">
    <source>
        <dbReference type="Proteomes" id="UP000266796"/>
    </source>
</evidence>
<feature type="transmembrane region" description="Helical" evidence="2">
    <location>
        <begin position="6"/>
        <end position="23"/>
    </location>
</feature>
<dbReference type="AlphaFoldDB" id="A0A3Q8EX80"/>
<feature type="transmembrane region" description="Helical" evidence="2">
    <location>
        <begin position="68"/>
        <end position="87"/>
    </location>
</feature>
<feature type="transmembrane region" description="Helical" evidence="2">
    <location>
        <begin position="222"/>
        <end position="243"/>
    </location>
</feature>
<keyword evidence="4" id="KW-1185">Reference proteome</keyword>
<dbReference type="Pfam" id="PF03616">
    <property type="entry name" value="Glt_symporter"/>
    <property type="match status" value="1"/>
</dbReference>
<dbReference type="KEGG" id="kso:CKSOR_00574"/>
<dbReference type="NCBIfam" id="TIGR00210">
    <property type="entry name" value="gltS"/>
    <property type="match status" value="1"/>
</dbReference>
<dbReference type="PANTHER" id="PTHR36178:SF1">
    <property type="entry name" value="SODIUM_GLUTAMATE SYMPORTER"/>
    <property type="match status" value="1"/>
</dbReference>
<feature type="transmembrane region" description="Helical" evidence="2">
    <location>
        <begin position="383"/>
        <end position="405"/>
    </location>
</feature>
<dbReference type="EMBL" id="CP025628">
    <property type="protein sequence ID" value="AWD32675.1"/>
    <property type="molecule type" value="Genomic_DNA"/>
</dbReference>
<dbReference type="PANTHER" id="PTHR36178">
    <property type="entry name" value="SLR0625 PROTEIN"/>
    <property type="match status" value="1"/>
</dbReference>
<feature type="transmembrane region" description="Helical" evidence="2">
    <location>
        <begin position="158"/>
        <end position="180"/>
    </location>
</feature>
<sequence>MISLSSAQSLLACCLVLMTGRFMTNKIQFLSRYSIPESIIGGLSFAILNQLLISFFNTQVNLEITIKPNLLLMFFGCIGLTANLKLLNKGGTKLIGLVIVLLPFLIFQNIVGLLLANILDMHPLMGLLGGTITLVGGHGTGAAYAVRFADVNSLQDIMALAMTSATMGLIFGGVLGGPVAEWLINHYNITTPYKNGETNKEIIEENENIENNIFQYDETSSASAFITSLCAALVTLVVGSYFTKLVEHCDLNLPNFLWCLAIGIIIRNIGPYLGLKLDDRVTGIVGAIMLSIFLAMTMMTLDLASVVRLAGPLAIILIVQAIFCVSYCCLIVFRVLRRDYEAAVISGAFCGIGLGTTATAIANMQSITKRHGNAPQSFIVVPITGAFLVDIMNVVVLTSFISFYAI</sequence>